<organism evidence="11 12">
    <name type="scientific">Kalmanozyma brasiliensis (strain GHG001)</name>
    <name type="common">Yeast</name>
    <name type="synonym">Pseudozyma brasiliensis</name>
    <dbReference type="NCBI Taxonomy" id="1365824"/>
    <lineage>
        <taxon>Eukaryota</taxon>
        <taxon>Fungi</taxon>
        <taxon>Dikarya</taxon>
        <taxon>Basidiomycota</taxon>
        <taxon>Ustilaginomycotina</taxon>
        <taxon>Ustilaginomycetes</taxon>
        <taxon>Ustilaginales</taxon>
        <taxon>Ustilaginaceae</taxon>
        <taxon>Kalmanozyma</taxon>
    </lineage>
</organism>
<comment type="pathway">
    <text evidence="2">Glycolipid biosynthesis; glycosylphosphatidylinositol-anchor biosynthesis.</text>
</comment>
<evidence type="ECO:0000313" key="12">
    <source>
        <dbReference type="Proteomes" id="UP000019377"/>
    </source>
</evidence>
<feature type="compositionally biased region" description="Basic and acidic residues" evidence="9">
    <location>
        <begin position="275"/>
        <end position="284"/>
    </location>
</feature>
<keyword evidence="4" id="KW-0337">GPI-anchor biosynthesis</keyword>
<feature type="compositionally biased region" description="Polar residues" evidence="9">
    <location>
        <begin position="288"/>
        <end position="297"/>
    </location>
</feature>
<keyword evidence="6" id="KW-0256">Endoplasmic reticulum</keyword>
<feature type="transmembrane region" description="Helical" evidence="10">
    <location>
        <begin position="55"/>
        <end position="87"/>
    </location>
</feature>
<evidence type="ECO:0000313" key="11">
    <source>
        <dbReference type="EMBL" id="EST06585.1"/>
    </source>
</evidence>
<evidence type="ECO:0000256" key="1">
    <source>
        <dbReference type="ARBA" id="ARBA00004477"/>
    </source>
</evidence>
<dbReference type="PANTHER" id="PTHR13121:SF0">
    <property type="entry name" value="PHOSPHATIDYLINOSITOL GLYCAN ANCHOR BIOSYNTHESIS CLASS U PROTEIN"/>
    <property type="match status" value="1"/>
</dbReference>
<dbReference type="GO" id="GO:0042765">
    <property type="term" value="C:GPI-anchor transamidase complex"/>
    <property type="evidence" value="ECO:0007669"/>
    <property type="project" value="InterPro"/>
</dbReference>
<reference evidence="12" key="1">
    <citation type="journal article" date="2013" name="Genome Announc.">
        <title>Draft genome sequence of Pseudozyma brasiliensis sp. nov. strain GHG001, a high producer of endo-1,4-xylanase isolated from an insect pest of sugarcane.</title>
        <authorList>
            <person name="Oliveira J.V.D.C."/>
            <person name="dos Santos R.A.C."/>
            <person name="Borges T.A."/>
            <person name="Riano-Pachon D.M."/>
            <person name="Goldman G.H."/>
        </authorList>
    </citation>
    <scope>NUCLEOTIDE SEQUENCE [LARGE SCALE GENOMIC DNA]</scope>
    <source>
        <strain evidence="12">GHG001</strain>
    </source>
</reference>
<dbReference type="PANTHER" id="PTHR13121">
    <property type="entry name" value="GPI TRANSAMIDASE COMPONENT PIG-U"/>
    <property type="match status" value="1"/>
</dbReference>
<dbReference type="InterPro" id="IPR009600">
    <property type="entry name" value="PIG-U"/>
</dbReference>
<evidence type="ECO:0000256" key="5">
    <source>
        <dbReference type="ARBA" id="ARBA00022692"/>
    </source>
</evidence>
<evidence type="ECO:0000256" key="7">
    <source>
        <dbReference type="ARBA" id="ARBA00022989"/>
    </source>
</evidence>
<comment type="similarity">
    <text evidence="3">Belongs to the PIGU family.</text>
</comment>
<name>V5ENC8_KALBG</name>
<dbReference type="GO" id="GO:0006506">
    <property type="term" value="P:GPI anchor biosynthetic process"/>
    <property type="evidence" value="ECO:0007669"/>
    <property type="project" value="UniProtKB-UniPathway"/>
</dbReference>
<keyword evidence="5 10" id="KW-0812">Transmembrane</keyword>
<evidence type="ECO:0000256" key="9">
    <source>
        <dbReference type="SAM" id="MobiDB-lite"/>
    </source>
</evidence>
<dbReference type="GeneID" id="27420714"/>
<dbReference type="Pfam" id="PF06728">
    <property type="entry name" value="PIG-U"/>
    <property type="match status" value="1"/>
</dbReference>
<gene>
    <name evidence="11" type="ORF">PSEUBRA_SCAF3g04099</name>
</gene>
<keyword evidence="8 10" id="KW-0472">Membrane</keyword>
<feature type="transmembrane region" description="Helical" evidence="10">
    <location>
        <begin position="162"/>
        <end position="180"/>
    </location>
</feature>
<dbReference type="HOGENOM" id="CLU_863622_0_0_1"/>
<keyword evidence="12" id="KW-1185">Reference proteome</keyword>
<sequence length="322" mass="36290">MLVQLCRKRAGELVYEREIARVGKHSPSTDTKAVRQLGFLVDRVRFAKRFAVFKCLILMPAALAGGLWLSRAIVLAPGAASFSAVLLHLPSILEVPLDQGWDWVEQVYGSVIFATDLTPNLGLWWYFFMEIFDHFRDFFLLTFNVHLACYVLPFSIKYRQDPLFGITVMVGVIAVFKSYPTMGDHALFMGLLSLHSQIFEYLRYPLVSTLTYAYCTCLSPAFHHLWLNAGSANANFFYAITLVWALGGGMLVLDAMWAWGRERWEKERTPIRAAVRSREEHVDGDASVDSTTSNGATATLAVSPEEAPDKSDKPRRRVVVQV</sequence>
<feature type="region of interest" description="Disordered" evidence="9">
    <location>
        <begin position="275"/>
        <end position="318"/>
    </location>
</feature>
<dbReference type="eggNOG" id="KOG2552">
    <property type="taxonomic scope" value="Eukaryota"/>
</dbReference>
<accession>V5ENC8</accession>
<protein>
    <submittedName>
        <fullName evidence="11">Uncharacterized protein</fullName>
    </submittedName>
</protein>
<evidence type="ECO:0000256" key="6">
    <source>
        <dbReference type="ARBA" id="ARBA00022824"/>
    </source>
</evidence>
<keyword evidence="7 10" id="KW-1133">Transmembrane helix</keyword>
<proteinExistence type="inferred from homology"/>
<comment type="subcellular location">
    <subcellularLocation>
        <location evidence="1">Endoplasmic reticulum membrane</location>
        <topology evidence="1">Multi-pass membrane protein</topology>
    </subcellularLocation>
</comment>
<evidence type="ECO:0000256" key="2">
    <source>
        <dbReference type="ARBA" id="ARBA00004687"/>
    </source>
</evidence>
<evidence type="ECO:0000256" key="8">
    <source>
        <dbReference type="ARBA" id="ARBA00023136"/>
    </source>
</evidence>
<feature type="transmembrane region" description="Helical" evidence="10">
    <location>
        <begin position="235"/>
        <end position="259"/>
    </location>
</feature>
<evidence type="ECO:0000256" key="3">
    <source>
        <dbReference type="ARBA" id="ARBA00010026"/>
    </source>
</evidence>
<evidence type="ECO:0000256" key="4">
    <source>
        <dbReference type="ARBA" id="ARBA00022502"/>
    </source>
</evidence>
<dbReference type="AlphaFoldDB" id="V5ENC8"/>
<feature type="transmembrane region" description="Helical" evidence="10">
    <location>
        <begin position="107"/>
        <end position="126"/>
    </location>
</feature>
<dbReference type="STRING" id="1365824.V5ENC8"/>
<dbReference type="UniPathway" id="UPA00196"/>
<feature type="transmembrane region" description="Helical" evidence="10">
    <location>
        <begin position="138"/>
        <end position="156"/>
    </location>
</feature>
<evidence type="ECO:0000256" key="10">
    <source>
        <dbReference type="SAM" id="Phobius"/>
    </source>
</evidence>
<dbReference type="Proteomes" id="UP000019377">
    <property type="component" value="Unassembled WGS sequence"/>
</dbReference>
<dbReference type="EMBL" id="KI545873">
    <property type="protein sequence ID" value="EST06585.1"/>
    <property type="molecule type" value="Genomic_DNA"/>
</dbReference>
<dbReference type="OrthoDB" id="549017at2759"/>
<dbReference type="GO" id="GO:0016255">
    <property type="term" value="P:attachment of GPI anchor to protein"/>
    <property type="evidence" value="ECO:0007669"/>
    <property type="project" value="InterPro"/>
</dbReference>